<dbReference type="SMART" id="SM00857">
    <property type="entry name" value="Resolvase"/>
    <property type="match status" value="1"/>
</dbReference>
<dbReference type="Pfam" id="PF00239">
    <property type="entry name" value="Resolvase"/>
    <property type="match status" value="1"/>
</dbReference>
<dbReference type="InterPro" id="IPR038109">
    <property type="entry name" value="DNA_bind_recomb_sf"/>
</dbReference>
<dbReference type="GO" id="GO:0000150">
    <property type="term" value="F:DNA strand exchange activity"/>
    <property type="evidence" value="ECO:0007669"/>
    <property type="project" value="InterPro"/>
</dbReference>
<comment type="caution">
    <text evidence="3">The sequence shown here is derived from an EMBL/GenBank/DDBJ whole genome shotgun (WGS) entry which is preliminary data.</text>
</comment>
<dbReference type="GO" id="GO:0003677">
    <property type="term" value="F:DNA binding"/>
    <property type="evidence" value="ECO:0007669"/>
    <property type="project" value="InterPro"/>
</dbReference>
<reference evidence="3 5" key="1">
    <citation type="submission" date="2009-11" db="EMBL/GenBank/DDBJ databases">
        <authorList>
            <person name="Weinstock G."/>
            <person name="Sodergren E."/>
            <person name="Clifton S."/>
            <person name="Fulton L."/>
            <person name="Fulton B."/>
            <person name="Courtney L."/>
            <person name="Fronick C."/>
            <person name="Harrison M."/>
            <person name="Strong C."/>
            <person name="Farmer C."/>
            <person name="Delahaunty K."/>
            <person name="Markovic C."/>
            <person name="Hall O."/>
            <person name="Minx P."/>
            <person name="Tomlinson C."/>
            <person name="Mitreva M."/>
            <person name="Nelson J."/>
            <person name="Hou S."/>
            <person name="Wollam A."/>
            <person name="Pepin K.H."/>
            <person name="Johnson M."/>
            <person name="Bhonagiri V."/>
            <person name="Nash W.E."/>
            <person name="Warren W."/>
            <person name="Chinwalla A."/>
            <person name="Mardis E.R."/>
            <person name="Wilson R.K."/>
        </authorList>
    </citation>
    <scope>NUCLEOTIDE SEQUENCE [LARGE SCALE GENOMIC DNA]</scope>
    <source>
        <strain evidence="3 5">DSM 20093</strain>
    </source>
</reference>
<dbReference type="Gene3D" id="3.90.1750.20">
    <property type="entry name" value="Putative Large Serine Recombinase, Chain B, Domain 2"/>
    <property type="match status" value="1"/>
</dbReference>
<dbReference type="PROSITE" id="PS51737">
    <property type="entry name" value="RECOMBINASE_DNA_BIND"/>
    <property type="match status" value="1"/>
</dbReference>
<dbReference type="eggNOG" id="COG1961">
    <property type="taxonomic scope" value="Bacteria"/>
</dbReference>
<dbReference type="AlphaFoldDB" id="D1NT37"/>
<keyword evidence="6" id="KW-1185">Reference proteome</keyword>
<evidence type="ECO:0000313" key="6">
    <source>
        <dbReference type="Proteomes" id="UP000029074"/>
    </source>
</evidence>
<proteinExistence type="predicted"/>
<dbReference type="InterPro" id="IPR050639">
    <property type="entry name" value="SSR_resolvase"/>
</dbReference>
<dbReference type="SUPFAM" id="SSF53041">
    <property type="entry name" value="Resolvase-like"/>
    <property type="match status" value="1"/>
</dbReference>
<dbReference type="STRING" id="561180.BIFGAL_02948"/>
<dbReference type="PANTHER" id="PTHR30461">
    <property type="entry name" value="DNA-INVERTASE FROM LAMBDOID PROPHAGE"/>
    <property type="match status" value="1"/>
</dbReference>
<gene>
    <name evidence="4" type="ORF">BGLCM_0755</name>
    <name evidence="3" type="ORF">BIFGAL_02948</name>
</gene>
<organism evidence="3 5">
    <name type="scientific">Bifidobacterium gallicum DSM 20093 = LMG 11596</name>
    <dbReference type="NCBI Taxonomy" id="561180"/>
    <lineage>
        <taxon>Bacteria</taxon>
        <taxon>Bacillati</taxon>
        <taxon>Actinomycetota</taxon>
        <taxon>Actinomycetes</taxon>
        <taxon>Bifidobacteriales</taxon>
        <taxon>Bifidobacteriaceae</taxon>
        <taxon>Bifidobacterium</taxon>
    </lineage>
</organism>
<dbReference type="InterPro" id="IPR006119">
    <property type="entry name" value="Resolv_N"/>
</dbReference>
<evidence type="ECO:0000313" key="3">
    <source>
        <dbReference type="EMBL" id="EFA23839.1"/>
    </source>
</evidence>
<feature type="domain" description="Recombinase" evidence="2">
    <location>
        <begin position="120"/>
        <end position="256"/>
    </location>
</feature>
<dbReference type="Proteomes" id="UP000029074">
    <property type="component" value="Unassembled WGS sequence"/>
</dbReference>
<name>D1NT37_9BIFI</name>
<protein>
    <submittedName>
        <fullName evidence="3">Resolvase, N-terminal domain protein</fullName>
    </submittedName>
    <submittedName>
        <fullName evidence="4">Site-specific recombinase, resolvase family</fullName>
    </submittedName>
</protein>
<dbReference type="InterPro" id="IPR011109">
    <property type="entry name" value="DNA_bind_recombinase_dom"/>
</dbReference>
<evidence type="ECO:0000313" key="5">
    <source>
        <dbReference type="Proteomes" id="UP000003656"/>
    </source>
</evidence>
<sequence length="283" mass="32241">MHEYIDDGYSGKNITGRLHFQEMMEEIKSGVRVDYVLVFKLSRFGRNAADALSSLQLMQDFGTNLVCVKDGINSEAQMGKMMIAFMSAFAGMERENILVQTIAGREQKAREGKWNGGQAPFGYKLVKDEKGKGHLEIDESEAESVHIIFHEYTENGKGVMALASWLNAQGYRKAVRVYEMLDEFREHFDEYDPAQQKEILRQVVESAEINPDANPKKSDTIVTRVRFKCPVSFYPTLPEEAYDLLGIKEFNRLETTEYVPDDNSRVEEDTVEAVALLTRVNEL</sequence>
<dbReference type="CDD" id="cd00338">
    <property type="entry name" value="Ser_Recombinase"/>
    <property type="match status" value="1"/>
</dbReference>
<evidence type="ECO:0000259" key="2">
    <source>
        <dbReference type="PROSITE" id="PS51737"/>
    </source>
</evidence>
<dbReference type="InterPro" id="IPR036162">
    <property type="entry name" value="Resolvase-like_N_sf"/>
</dbReference>
<evidence type="ECO:0000259" key="1">
    <source>
        <dbReference type="PROSITE" id="PS51736"/>
    </source>
</evidence>
<accession>D1NT37</accession>
<dbReference type="Gene3D" id="3.40.50.1390">
    <property type="entry name" value="Resolvase, N-terminal catalytic domain"/>
    <property type="match status" value="1"/>
</dbReference>
<evidence type="ECO:0000313" key="4">
    <source>
        <dbReference type="EMBL" id="KFI59169.1"/>
    </source>
</evidence>
<dbReference type="Proteomes" id="UP000003656">
    <property type="component" value="Unassembled WGS sequence"/>
</dbReference>
<dbReference type="PANTHER" id="PTHR30461:SF23">
    <property type="entry name" value="DNA RECOMBINASE-RELATED"/>
    <property type="match status" value="1"/>
</dbReference>
<dbReference type="EMBL" id="ABXB03000001">
    <property type="protein sequence ID" value="EFA23839.1"/>
    <property type="molecule type" value="Genomic_DNA"/>
</dbReference>
<dbReference type="EMBL" id="JGYW01000004">
    <property type="protein sequence ID" value="KFI59169.1"/>
    <property type="molecule type" value="Genomic_DNA"/>
</dbReference>
<feature type="domain" description="Resolvase/invertase-type recombinase catalytic" evidence="1">
    <location>
        <begin position="1"/>
        <end position="112"/>
    </location>
</feature>
<reference evidence="4 6" key="2">
    <citation type="submission" date="2014-03" db="EMBL/GenBank/DDBJ databases">
        <title>Genomics of Bifidobacteria.</title>
        <authorList>
            <person name="Ventura M."/>
            <person name="Milani C."/>
            <person name="Lugli G.A."/>
        </authorList>
    </citation>
    <scope>NUCLEOTIDE SEQUENCE [LARGE SCALE GENOMIC DNA]</scope>
    <source>
        <strain evidence="4 6">LMG 11596</strain>
    </source>
</reference>
<dbReference type="PROSITE" id="PS51736">
    <property type="entry name" value="RECOMBINASES_3"/>
    <property type="match status" value="1"/>
</dbReference>